<evidence type="ECO:0000313" key="2">
    <source>
        <dbReference type="EMBL" id="CAF1313112.1"/>
    </source>
</evidence>
<protein>
    <submittedName>
        <fullName evidence="2">Uncharacterized protein</fullName>
    </submittedName>
</protein>
<comment type="caution">
    <text evidence="2">The sequence shown here is derived from an EMBL/GenBank/DDBJ whole genome shotgun (WGS) entry which is preliminary data.</text>
</comment>
<evidence type="ECO:0000313" key="3">
    <source>
        <dbReference type="Proteomes" id="UP000663852"/>
    </source>
</evidence>
<dbReference type="AlphaFoldDB" id="A0A815ECJ5"/>
<sequence length="977" mass="112308">MESNDPEYLLSLSGEPFFVHIEQKYRKSVEKILRYYDIDDYTILGKAGKRELIDLFEKPNDENSTSDLIDLKKEICVVTKDSMLLKIGTKNKVVSLLKATQKIIKKNNFQQTQSRRVGGYRSTSTSNNLSDNSDGSLEENYSATVQDSIQSLLTSLRYTIHGINYTNVSAKDFKIVIEKQSGDVLPACSVRCICGDKIKLYLRNTRFQVSYLMKHLKNTNNKPATLMNDNSENLYDSEVESEIDFDGQPLISERSQSSTQKKNARIVHIDVDESDASATTVLKNSRVQKPRLESINSVNTPSSNKTGKNQLDGQAKIRRQAKPSGSQSTISFTPATTLKNILNSNSSSQSNKRKVDESDRKASSFSLKKRNTKIFGENIAYSKAGSSDILSTLLNTIDSNRHHSPNNYRYPTAVLRLATCFFILAGVYVYNFIRINLRYLLPSVETVKKFYTYNPYSEANFRFTECKSYLDSIDTSFAFVSEDCSAIIPRIEYDSVFDHFNGFITPVVDGKPIESAFSCQSFEEFQFLIENNQRANLVNVHCLQPIHNRDLSITPPPIVLAAYGTDNKLTSMDILKRWIMMYQEFHSRNIRVLGFSTDGDPKYLRAMRLASNFFVTTETLSIYDNTLAFKIDIPKDWSSWYFLNPVQMFMYMQDGVHLCTKIRNRLLSKTAKLKMGSYDVSINDLYKLIETRNKLDHNLSRSDLNCRDKQNFASCQRISDDRVLNLLSSNDQSNGTFNYLLLLNLLITAYTRSDVSLSERIFYAWVVLFYTRLWRIWLYITKRSRKSAKVKKKNDEMNYFITQNALLSIELNAHYLIYLYLSIEQKLIPESTADSVHLFSSQSCENVFRDARALSGIYSTRINFTMKQFLKRINKLNSLTELKQYELTNNEEKINFPVHHKNKRFHNDTRRNVADSNVDFVSANVQAIVHRAYESAQQMTIFVGMSKDLIKHNVFNIEQSSELAKKLLKLKNGYHLP</sequence>
<dbReference type="EMBL" id="CAJNOJ010000227">
    <property type="protein sequence ID" value="CAF1313112.1"/>
    <property type="molecule type" value="Genomic_DNA"/>
</dbReference>
<feature type="compositionally biased region" description="Basic and acidic residues" evidence="1">
    <location>
        <begin position="353"/>
        <end position="362"/>
    </location>
</feature>
<feature type="compositionally biased region" description="Polar residues" evidence="1">
    <location>
        <begin position="294"/>
        <end position="312"/>
    </location>
</feature>
<reference evidence="2" key="1">
    <citation type="submission" date="2021-02" db="EMBL/GenBank/DDBJ databases">
        <authorList>
            <person name="Nowell W R."/>
        </authorList>
    </citation>
    <scope>NUCLEOTIDE SEQUENCE</scope>
</reference>
<feature type="region of interest" description="Disordered" evidence="1">
    <location>
        <begin position="341"/>
        <end position="362"/>
    </location>
</feature>
<accession>A0A815ECJ5</accession>
<name>A0A815ECJ5_ADIRI</name>
<dbReference type="OrthoDB" id="10055569at2759"/>
<gene>
    <name evidence="2" type="ORF">EDS130_LOCUS31255</name>
</gene>
<feature type="compositionally biased region" description="Low complexity" evidence="1">
    <location>
        <begin position="122"/>
        <end position="135"/>
    </location>
</feature>
<dbReference type="Proteomes" id="UP000663852">
    <property type="component" value="Unassembled WGS sequence"/>
</dbReference>
<proteinExistence type="predicted"/>
<feature type="region of interest" description="Disordered" evidence="1">
    <location>
        <begin position="282"/>
        <end position="312"/>
    </location>
</feature>
<feature type="region of interest" description="Disordered" evidence="1">
    <location>
        <begin position="114"/>
        <end position="137"/>
    </location>
</feature>
<organism evidence="2 3">
    <name type="scientific">Adineta ricciae</name>
    <name type="common">Rotifer</name>
    <dbReference type="NCBI Taxonomy" id="249248"/>
    <lineage>
        <taxon>Eukaryota</taxon>
        <taxon>Metazoa</taxon>
        <taxon>Spiralia</taxon>
        <taxon>Gnathifera</taxon>
        <taxon>Rotifera</taxon>
        <taxon>Eurotatoria</taxon>
        <taxon>Bdelloidea</taxon>
        <taxon>Adinetida</taxon>
        <taxon>Adinetidae</taxon>
        <taxon>Adineta</taxon>
    </lineage>
</organism>
<evidence type="ECO:0000256" key="1">
    <source>
        <dbReference type="SAM" id="MobiDB-lite"/>
    </source>
</evidence>